<dbReference type="RefSeq" id="WP_190248848.1">
    <property type="nucleotide sequence ID" value="NZ_BMPI01000005.1"/>
</dbReference>
<dbReference type="Proteomes" id="UP000642070">
    <property type="component" value="Unassembled WGS sequence"/>
</dbReference>
<dbReference type="GO" id="GO:0016798">
    <property type="term" value="F:hydrolase activity, acting on glycosyl bonds"/>
    <property type="evidence" value="ECO:0007669"/>
    <property type="project" value="UniProtKB-KW"/>
</dbReference>
<keyword evidence="7" id="KW-1185">Reference proteome</keyword>
<evidence type="ECO:0000313" key="7">
    <source>
        <dbReference type="Proteomes" id="UP000642070"/>
    </source>
</evidence>
<evidence type="ECO:0000256" key="4">
    <source>
        <dbReference type="SAM" id="Phobius"/>
    </source>
</evidence>
<dbReference type="CDD" id="cd00063">
    <property type="entry name" value="FN3"/>
    <property type="match status" value="1"/>
</dbReference>
<gene>
    <name evidence="6" type="ORF">GCM10007977_013730</name>
</gene>
<dbReference type="InterPro" id="IPR011990">
    <property type="entry name" value="TPR-like_helical_dom_sf"/>
</dbReference>
<dbReference type="EMBL" id="BMPI01000005">
    <property type="protein sequence ID" value="GGM13926.1"/>
    <property type="molecule type" value="Genomic_DNA"/>
</dbReference>
<proteinExistence type="predicted"/>
<keyword evidence="4" id="KW-1133">Transmembrane helix</keyword>
<name>A0A917T8V1_9ACTN</name>
<accession>A0A917T8V1</accession>
<dbReference type="GO" id="GO:0000272">
    <property type="term" value="P:polysaccharide catabolic process"/>
    <property type="evidence" value="ECO:0007669"/>
    <property type="project" value="UniProtKB-KW"/>
</dbReference>
<reference evidence="6" key="2">
    <citation type="submission" date="2020-09" db="EMBL/GenBank/DDBJ databases">
        <authorList>
            <person name="Sun Q."/>
            <person name="Ohkuma M."/>
        </authorList>
    </citation>
    <scope>NUCLEOTIDE SEQUENCE</scope>
    <source>
        <strain evidence="6">JCM 19831</strain>
    </source>
</reference>
<evidence type="ECO:0000313" key="6">
    <source>
        <dbReference type="EMBL" id="GGM13926.1"/>
    </source>
</evidence>
<dbReference type="InterPro" id="IPR003961">
    <property type="entry name" value="FN3_dom"/>
</dbReference>
<evidence type="ECO:0000259" key="5">
    <source>
        <dbReference type="PROSITE" id="PS50853"/>
    </source>
</evidence>
<dbReference type="SMART" id="SM00060">
    <property type="entry name" value="FN3"/>
    <property type="match status" value="1"/>
</dbReference>
<keyword evidence="2" id="KW-0119">Carbohydrate metabolism</keyword>
<feature type="domain" description="Fibronectin type-III" evidence="5">
    <location>
        <begin position="384"/>
        <end position="472"/>
    </location>
</feature>
<feature type="transmembrane region" description="Helical" evidence="4">
    <location>
        <begin position="331"/>
        <end position="354"/>
    </location>
</feature>
<keyword evidence="2" id="KW-0624">Polysaccharide degradation</keyword>
<feature type="compositionally biased region" description="Pro residues" evidence="3">
    <location>
        <begin position="276"/>
        <end position="307"/>
    </location>
</feature>
<keyword evidence="4" id="KW-0812">Transmembrane</keyword>
<evidence type="ECO:0000256" key="2">
    <source>
        <dbReference type="ARBA" id="ARBA00023326"/>
    </source>
</evidence>
<dbReference type="SUPFAM" id="SSF48452">
    <property type="entry name" value="TPR-like"/>
    <property type="match status" value="1"/>
</dbReference>
<evidence type="ECO:0000256" key="3">
    <source>
        <dbReference type="SAM" id="MobiDB-lite"/>
    </source>
</evidence>
<dbReference type="PROSITE" id="PS50853">
    <property type="entry name" value="FN3"/>
    <property type="match status" value="1"/>
</dbReference>
<protein>
    <recommendedName>
        <fullName evidence="5">Fibronectin type-III domain-containing protein</fullName>
    </recommendedName>
</protein>
<organism evidence="6 7">
    <name type="scientific">Dactylosporangium sucinum</name>
    <dbReference type="NCBI Taxonomy" id="1424081"/>
    <lineage>
        <taxon>Bacteria</taxon>
        <taxon>Bacillati</taxon>
        <taxon>Actinomycetota</taxon>
        <taxon>Actinomycetes</taxon>
        <taxon>Micromonosporales</taxon>
        <taxon>Micromonosporaceae</taxon>
        <taxon>Dactylosporangium</taxon>
    </lineage>
</organism>
<keyword evidence="1" id="KW-0378">Hydrolase</keyword>
<dbReference type="SUPFAM" id="SSF49265">
    <property type="entry name" value="Fibronectin type III"/>
    <property type="match status" value="1"/>
</dbReference>
<feature type="region of interest" description="Disordered" evidence="3">
    <location>
        <begin position="233"/>
        <end position="318"/>
    </location>
</feature>
<feature type="region of interest" description="Disordered" evidence="3">
    <location>
        <begin position="148"/>
        <end position="201"/>
    </location>
</feature>
<dbReference type="InterPro" id="IPR036116">
    <property type="entry name" value="FN3_sf"/>
</dbReference>
<dbReference type="Gene3D" id="2.60.40.10">
    <property type="entry name" value="Immunoglobulins"/>
    <property type="match status" value="1"/>
</dbReference>
<dbReference type="InterPro" id="IPR013783">
    <property type="entry name" value="Ig-like_fold"/>
</dbReference>
<reference evidence="6" key="1">
    <citation type="journal article" date="2014" name="Int. J. Syst. Evol. Microbiol.">
        <title>Complete genome sequence of Corynebacterium casei LMG S-19264T (=DSM 44701T), isolated from a smear-ripened cheese.</title>
        <authorList>
            <consortium name="US DOE Joint Genome Institute (JGI-PGF)"/>
            <person name="Walter F."/>
            <person name="Albersmeier A."/>
            <person name="Kalinowski J."/>
            <person name="Ruckert C."/>
        </authorList>
    </citation>
    <scope>NUCLEOTIDE SEQUENCE</scope>
    <source>
        <strain evidence="6">JCM 19831</strain>
    </source>
</reference>
<comment type="caution">
    <text evidence="6">The sequence shown here is derived from an EMBL/GenBank/DDBJ whole genome shotgun (WGS) entry which is preliminary data.</text>
</comment>
<sequence>MSTTARLASAVQGARAVAAQGDTRGAFALLDEAVDRAGAQLGTDDPEVLAATGLLAKFHADLGELADARRVLEESLAAGYQRLGDGHEVMLGLAYELARIADELGNVFEAKRRYGQLVRLGPQALGDDHPSVRAARRYLGLAEQAPPVHVPHTTAPAPFDPVSPPRAAGPQIWPAEDRPVFEPHSPWPEMQPSGPPAYGPPPVSVPPISVPPVSIPPASTPPVSVPAAFSAPPSYGPPPVSTPPLYGPPPVSTPPAHGSLPSAEALPYGTTGYPASAPPASAPPASAPPASGPPASAPPASGPPASAPPWAEQEPADVTDWEPKRRSPVTALLVIALVALVGGAAAAVVAFVVARPGGTDQAAPPLATATSGPAPSQGGGPTGNPRAPTQLRLRDDRTAITLTWIDPSAGTVPFIVAGGQEGALRQLQVMPAGSTTYTINGLNPKLDYCFTVAAVYSTDSVELSDLACTNRA</sequence>
<dbReference type="AlphaFoldDB" id="A0A917T8V1"/>
<feature type="region of interest" description="Disordered" evidence="3">
    <location>
        <begin position="361"/>
        <end position="391"/>
    </location>
</feature>
<keyword evidence="1" id="KW-0326">Glycosidase</keyword>
<keyword evidence="4" id="KW-0472">Membrane</keyword>
<evidence type="ECO:0000256" key="1">
    <source>
        <dbReference type="ARBA" id="ARBA00023295"/>
    </source>
</evidence>
<dbReference type="Gene3D" id="1.25.40.10">
    <property type="entry name" value="Tetratricopeptide repeat domain"/>
    <property type="match status" value="1"/>
</dbReference>
<feature type="compositionally biased region" description="Pro residues" evidence="3">
    <location>
        <begin position="234"/>
        <end position="253"/>
    </location>
</feature>